<organism evidence="1 2">
    <name type="scientific">Erwinia phage vB_EamM_Kwan</name>
    <dbReference type="NCBI Taxonomy" id="1883374"/>
    <lineage>
        <taxon>Viruses</taxon>
        <taxon>Duplodnaviria</taxon>
        <taxon>Heunggongvirae</taxon>
        <taxon>Uroviricota</taxon>
        <taxon>Caudoviricetes</taxon>
        <taxon>Chimalliviridae</taxon>
        <taxon>Wellingtonvirus</taxon>
        <taxon>Wellingtonvirus wellington</taxon>
    </lineage>
</organism>
<dbReference type="KEGG" id="vg:29061964"/>
<gene>
    <name evidence="1" type="ORF">KWAN_120</name>
</gene>
<dbReference type="EMBL" id="KX397369">
    <property type="protein sequence ID" value="ANZ49472.1"/>
    <property type="molecule type" value="Genomic_DNA"/>
</dbReference>
<name>A0A1B2IE01_9CAUD</name>
<dbReference type="Proteomes" id="UP000202923">
    <property type="component" value="Genome"/>
</dbReference>
<dbReference type="GeneID" id="29061964"/>
<dbReference type="RefSeq" id="YP_009278725.1">
    <property type="nucleotide sequence ID" value="NC_031010.1"/>
</dbReference>
<proteinExistence type="predicted"/>
<evidence type="ECO:0000313" key="2">
    <source>
        <dbReference type="Proteomes" id="UP000202923"/>
    </source>
</evidence>
<accession>A0A1B2IE01</accession>
<evidence type="ECO:0000313" key="1">
    <source>
        <dbReference type="EMBL" id="ANZ49472.1"/>
    </source>
</evidence>
<protein>
    <submittedName>
        <fullName evidence="1">Uncharacterized protein</fullName>
    </submittedName>
</protein>
<sequence>MFYLMKESVVEFIVKLRVAHWVRKYGCSFRNVVSYHKNGYVRPLVPQFHQGRVKFDEEAYQKLCKILHRKVTVDTWEIDIPDSETKTKIHPVTTPCVAIPAWLVTGEVRDFGRKHHGQIYIPLYKDVI</sequence>
<reference evidence="1 2" key="1">
    <citation type="submission" date="2016-06" db="EMBL/GenBank/DDBJ databases">
        <authorList>
            <person name="Kjaerup R.B."/>
            <person name="Dalgaard T.S."/>
            <person name="Juul-Madsen H.R."/>
        </authorList>
    </citation>
    <scope>NUCLEOTIDE SEQUENCE [LARGE SCALE GENOMIC DNA]</scope>
</reference>